<proteinExistence type="predicted"/>
<reference evidence="3" key="1">
    <citation type="journal article" date="2010" name="Science">
        <title>The genome of the Western clawed frog Xenopus tropicalis.</title>
        <authorList>
            <person name="Hellsten U."/>
            <person name="Harland R.M."/>
            <person name="Gilchrist M.J."/>
            <person name="Hendrix D."/>
            <person name="Jurka J."/>
            <person name="Kapitonov V."/>
            <person name="Ovcharenko I."/>
            <person name="Putnam N.H."/>
            <person name="Shu S."/>
            <person name="Taher L."/>
            <person name="Blitz I.L."/>
            <person name="Blumberg B."/>
            <person name="Dichmann D.S."/>
            <person name="Dubchak I."/>
            <person name="Amaya E."/>
            <person name="Detter J.C."/>
            <person name="Fletcher R."/>
            <person name="Gerhard D.S."/>
            <person name="Goodstein D."/>
            <person name="Graves T."/>
            <person name="Grigoriev I.V."/>
            <person name="Grimwood J."/>
            <person name="Kawashima T."/>
            <person name="Lindquist E."/>
            <person name="Lucas S.M."/>
            <person name="Mead P.E."/>
            <person name="Mitros T."/>
            <person name="Ogino H."/>
            <person name="Ohta Y."/>
            <person name="Poliakov A.V."/>
            <person name="Pollet N."/>
            <person name="Robert J."/>
            <person name="Salamov A."/>
            <person name="Sater A.K."/>
            <person name="Schmutz J."/>
            <person name="Terry A."/>
            <person name="Vize P.D."/>
            <person name="Warren W.C."/>
            <person name="Wells D."/>
            <person name="Wills A."/>
            <person name="Wilson R.K."/>
            <person name="Zimmerman L.B."/>
            <person name="Zorn A.M."/>
            <person name="Grainger R."/>
            <person name="Grammer T."/>
            <person name="Khokha M.K."/>
            <person name="Richardson P.M."/>
            <person name="Rokhsar D.S."/>
        </authorList>
    </citation>
    <scope>NUCLEOTIDE SEQUENCE [LARGE SCALE GENOMIC DNA]</scope>
    <source>
        <strain evidence="3">Nigerian</strain>
    </source>
</reference>
<name>A0A6I8R1R2_XENTR</name>
<organism evidence="3">
    <name type="scientific">Xenopus tropicalis</name>
    <name type="common">Western clawed frog</name>
    <name type="synonym">Silurana tropicalis</name>
    <dbReference type="NCBI Taxonomy" id="8364"/>
    <lineage>
        <taxon>Eukaryota</taxon>
        <taxon>Metazoa</taxon>
        <taxon>Chordata</taxon>
        <taxon>Craniata</taxon>
        <taxon>Vertebrata</taxon>
        <taxon>Euteleostomi</taxon>
        <taxon>Amphibia</taxon>
        <taxon>Batrachia</taxon>
        <taxon>Anura</taxon>
        <taxon>Pipoidea</taxon>
        <taxon>Pipidae</taxon>
        <taxon>Xenopodinae</taxon>
        <taxon>Xenopus</taxon>
        <taxon>Silurana</taxon>
    </lineage>
</organism>
<dbReference type="GO" id="GO:0045892">
    <property type="term" value="P:negative regulation of DNA-templated transcription"/>
    <property type="evidence" value="ECO:0007669"/>
    <property type="project" value="InterPro"/>
</dbReference>
<dbReference type="PANTHER" id="PTHR15836">
    <property type="entry name" value="PERIPHILIN 1"/>
    <property type="match status" value="1"/>
</dbReference>
<dbReference type="InParanoid" id="A0A6I8R1R2"/>
<dbReference type="PANTHER" id="PTHR15836:SF4">
    <property type="entry name" value="PERIPHILIN-1"/>
    <property type="match status" value="1"/>
</dbReference>
<dbReference type="Xenbase" id="XB-GENE-962555">
    <property type="gene designation" value="pphln1"/>
</dbReference>
<feature type="region of interest" description="Disordered" evidence="1">
    <location>
        <begin position="81"/>
        <end position="207"/>
    </location>
</feature>
<dbReference type="Ensembl" id="ENSXETT00000104803">
    <property type="protein sequence ID" value="ENSXETP00000079755"/>
    <property type="gene ID" value="ENSXETG00000026823"/>
</dbReference>
<protein>
    <submittedName>
        <fullName evidence="3">Periphilin 1</fullName>
    </submittedName>
</protein>
<feature type="compositionally biased region" description="Low complexity" evidence="1">
    <location>
        <begin position="183"/>
        <end position="193"/>
    </location>
</feature>
<feature type="compositionally biased region" description="Basic and acidic residues" evidence="1">
    <location>
        <begin position="81"/>
        <end position="108"/>
    </location>
</feature>
<gene>
    <name evidence="3" type="primary">pphln1</name>
</gene>
<evidence type="ECO:0000259" key="2">
    <source>
        <dbReference type="Pfam" id="PF25234"/>
    </source>
</evidence>
<dbReference type="GeneTree" id="ENSGT00390000016228"/>
<evidence type="ECO:0000256" key="1">
    <source>
        <dbReference type="SAM" id="MobiDB-lite"/>
    </source>
</evidence>
<feature type="compositionally biased region" description="Basic and acidic residues" evidence="1">
    <location>
        <begin position="119"/>
        <end position="144"/>
    </location>
</feature>
<dbReference type="Bgee" id="ENSXETG00000026823">
    <property type="expression patterns" value="Expressed in ovary and 13 other cell types or tissues"/>
</dbReference>
<feature type="compositionally biased region" description="Low complexity" evidence="1">
    <location>
        <begin position="145"/>
        <end position="156"/>
    </location>
</feature>
<dbReference type="FunCoup" id="A0A6I8R1R2">
    <property type="interactions" value="4342"/>
</dbReference>
<dbReference type="InterPro" id="IPR057603">
    <property type="entry name" value="Periphilin-1_C"/>
</dbReference>
<dbReference type="AlphaFoldDB" id="A0A6I8R1R2"/>
<feature type="domain" description="Periphilin-1 C-terminal" evidence="2">
    <location>
        <begin position="262"/>
        <end position="340"/>
    </location>
</feature>
<dbReference type="InterPro" id="IPR028851">
    <property type="entry name" value="Pphln1"/>
</dbReference>
<dbReference type="CDD" id="cd22896">
    <property type="entry name" value="periphilin-like"/>
    <property type="match status" value="1"/>
</dbReference>
<evidence type="ECO:0000313" key="3">
    <source>
        <dbReference type="Ensembl" id="ENSXETP00000079755"/>
    </source>
</evidence>
<reference evidence="3" key="2">
    <citation type="submission" date="2020-05" db="UniProtKB">
        <authorList>
            <consortium name="Ensembl"/>
        </authorList>
    </citation>
    <scope>IDENTIFICATION</scope>
</reference>
<dbReference type="Pfam" id="PF25234">
    <property type="entry name" value="Periphilin_C"/>
    <property type="match status" value="1"/>
</dbReference>
<accession>A0A6I8R1R2</accession>
<sequence length="346" mass="40324">MVEFRKEEMWTDGKYEYERLPRHRLPPREIPPDGEYHRMVNIVNRRPDEESYHRFEDYSDSEFQNYEEFYVHERRSGFPYREDPGYRWRGEPHLSRHPEYRESKDGYKKKAYYHPNVCPRERSPHKRDSPFLRDSPVTRKDSPHSRSGSSVSSRSYSPDRGKSYPSHQHRRSNERSGTHPLKSPAVSPTSSAAVPPPKGAELDKSSRLSDPVFMEAACKWVAERMEKVTENKDCTEEHAGSSSALHGDQIAELEANVSGISEFHDANSHISRSRAIAAKTKEIEEVYRQDCETFGMVVKMLIDKDPTLEKQIQFALRQNLSEIGERCIEELKMYITEYDAAHQELV</sequence>